<keyword evidence="3" id="KW-0472">Membrane</keyword>
<evidence type="ECO:0000256" key="1">
    <source>
        <dbReference type="ARBA" id="ARBA00004127"/>
    </source>
</evidence>
<comment type="similarity">
    <text evidence="2">Belongs to the EamA transporter family.</text>
</comment>
<feature type="domain" description="EamA" evidence="4">
    <location>
        <begin position="9"/>
        <end position="136"/>
    </location>
</feature>
<proteinExistence type="inferred from homology"/>
<reference evidence="5" key="1">
    <citation type="submission" date="2022-10" db="EMBL/GenBank/DDBJ databases">
        <title>Comparative genomic analysis of Cohnella hashimotonis sp. nov., isolated from the International Space Station.</title>
        <authorList>
            <person name="Simpson A."/>
            <person name="Venkateswaran K."/>
        </authorList>
    </citation>
    <scope>NUCLEOTIDE SEQUENCE</scope>
    <source>
        <strain evidence="5">DSM 28161</strain>
    </source>
</reference>
<feature type="transmembrane region" description="Helical" evidence="3">
    <location>
        <begin position="268"/>
        <end position="288"/>
    </location>
</feature>
<comment type="caution">
    <text evidence="5">The sequence shown here is derived from an EMBL/GenBank/DDBJ whole genome shotgun (WGS) entry which is preliminary data.</text>
</comment>
<dbReference type="Proteomes" id="UP001153404">
    <property type="component" value="Unassembled WGS sequence"/>
</dbReference>
<name>A0A9X4KRR5_9BACL</name>
<dbReference type="RefSeq" id="WP_277531488.1">
    <property type="nucleotide sequence ID" value="NZ_JAPDIA010000003.1"/>
</dbReference>
<dbReference type="SUPFAM" id="SSF103481">
    <property type="entry name" value="Multidrug resistance efflux transporter EmrE"/>
    <property type="match status" value="2"/>
</dbReference>
<keyword evidence="6" id="KW-1185">Reference proteome</keyword>
<feature type="transmembrane region" description="Helical" evidence="3">
    <location>
        <begin position="208"/>
        <end position="230"/>
    </location>
</feature>
<evidence type="ECO:0000313" key="5">
    <source>
        <dbReference type="EMBL" id="MDG0809931.1"/>
    </source>
</evidence>
<organism evidence="5 6">
    <name type="scientific">Cohnella rhizosphaerae</name>
    <dbReference type="NCBI Taxonomy" id="1457232"/>
    <lineage>
        <taxon>Bacteria</taxon>
        <taxon>Bacillati</taxon>
        <taxon>Bacillota</taxon>
        <taxon>Bacilli</taxon>
        <taxon>Bacillales</taxon>
        <taxon>Paenibacillaceae</taxon>
        <taxon>Cohnella</taxon>
    </lineage>
</organism>
<feature type="domain" description="EamA" evidence="4">
    <location>
        <begin position="149"/>
        <end position="278"/>
    </location>
</feature>
<dbReference type="InterPro" id="IPR000620">
    <property type="entry name" value="EamA_dom"/>
</dbReference>
<dbReference type="Pfam" id="PF00892">
    <property type="entry name" value="EamA"/>
    <property type="match status" value="2"/>
</dbReference>
<accession>A0A9X4KRR5</accession>
<feature type="transmembrane region" description="Helical" evidence="3">
    <location>
        <begin position="148"/>
        <end position="168"/>
    </location>
</feature>
<evidence type="ECO:0000256" key="2">
    <source>
        <dbReference type="ARBA" id="ARBA00007362"/>
    </source>
</evidence>
<feature type="transmembrane region" description="Helical" evidence="3">
    <location>
        <begin position="65"/>
        <end position="82"/>
    </location>
</feature>
<keyword evidence="3" id="KW-1133">Transmembrane helix</keyword>
<dbReference type="AlphaFoldDB" id="A0A9X4KRR5"/>
<evidence type="ECO:0000313" key="6">
    <source>
        <dbReference type="Proteomes" id="UP001153404"/>
    </source>
</evidence>
<protein>
    <submittedName>
        <fullName evidence="5">DMT family transporter</fullName>
    </submittedName>
</protein>
<dbReference type="EMBL" id="JAPDIA010000003">
    <property type="protein sequence ID" value="MDG0809931.1"/>
    <property type="molecule type" value="Genomic_DNA"/>
</dbReference>
<keyword evidence="3" id="KW-0812">Transmembrane</keyword>
<feature type="transmembrane region" description="Helical" evidence="3">
    <location>
        <begin position="9"/>
        <end position="28"/>
    </location>
</feature>
<feature type="transmembrane region" description="Helical" evidence="3">
    <location>
        <begin position="88"/>
        <end position="113"/>
    </location>
</feature>
<sequence length="294" mass="31798">MHKSALPQLVVSMAIFGSVGFFSSRTGLPAVELVFVRCVCAFVILLAAWVFTGSFRRERWDAREALIVVACGVSNLLNWVFLFTAFRFISVTIAISLYHLAPILALVAGGLIFRDKLGRTAILSLAGCLGGTMLIMGAVGFGGASANWKGIFCGVLAAFFYAATMLLGRSVRQTSVYATTFIQMAIGLTLLLPFVHFDAYEGLARGEWIYAVTTGIVHTGVVYLLFFGSIRRLPSPVVAVFVFVDPAVAILLDIFIDRFRPDGLQSVGILLLFGSLLAAFAIPLNVSARRRAKL</sequence>
<dbReference type="PANTHER" id="PTHR22911:SF102">
    <property type="entry name" value="MEMBRANE PROTEIN"/>
    <property type="match status" value="1"/>
</dbReference>
<comment type="subcellular location">
    <subcellularLocation>
        <location evidence="1">Endomembrane system</location>
        <topology evidence="1">Multi-pass membrane protein</topology>
    </subcellularLocation>
</comment>
<feature type="transmembrane region" description="Helical" evidence="3">
    <location>
        <begin position="34"/>
        <end position="53"/>
    </location>
</feature>
<dbReference type="GO" id="GO:0016020">
    <property type="term" value="C:membrane"/>
    <property type="evidence" value="ECO:0007669"/>
    <property type="project" value="InterPro"/>
</dbReference>
<evidence type="ECO:0000256" key="3">
    <source>
        <dbReference type="SAM" id="Phobius"/>
    </source>
</evidence>
<evidence type="ECO:0000259" key="4">
    <source>
        <dbReference type="Pfam" id="PF00892"/>
    </source>
</evidence>
<dbReference type="PANTHER" id="PTHR22911">
    <property type="entry name" value="ACYL-MALONYL CONDENSING ENZYME-RELATED"/>
    <property type="match status" value="1"/>
</dbReference>
<feature type="transmembrane region" description="Helical" evidence="3">
    <location>
        <begin position="120"/>
        <end position="142"/>
    </location>
</feature>
<feature type="transmembrane region" description="Helical" evidence="3">
    <location>
        <begin position="237"/>
        <end position="256"/>
    </location>
</feature>
<gene>
    <name evidence="5" type="ORF">OMP40_11700</name>
</gene>
<feature type="transmembrane region" description="Helical" evidence="3">
    <location>
        <begin position="175"/>
        <end position="196"/>
    </location>
</feature>
<dbReference type="InterPro" id="IPR037185">
    <property type="entry name" value="EmrE-like"/>
</dbReference>